<keyword evidence="4" id="KW-1185">Reference proteome</keyword>
<dbReference type="InterPro" id="IPR050708">
    <property type="entry name" value="T6SS_VgrG/RHS"/>
</dbReference>
<reference evidence="3" key="1">
    <citation type="submission" date="2016-10" db="EMBL/GenBank/DDBJ databases">
        <authorList>
            <person name="de Groot N.N."/>
        </authorList>
    </citation>
    <scope>NUCLEOTIDE SEQUENCE [LARGE SCALE GENOMIC DNA]</scope>
    <source>
        <strain evidence="3">BS3782</strain>
    </source>
</reference>
<evidence type="ECO:0000313" key="2">
    <source>
        <dbReference type="EMBL" id="KAB0508419.1"/>
    </source>
</evidence>
<feature type="region of interest" description="Disordered" evidence="1">
    <location>
        <begin position="326"/>
        <end position="348"/>
    </location>
</feature>
<organism evidence="3 4">
    <name type="scientific">Pseudomonas lini</name>
    <dbReference type="NCBI Taxonomy" id="163011"/>
    <lineage>
        <taxon>Bacteria</taxon>
        <taxon>Pseudomonadati</taxon>
        <taxon>Pseudomonadota</taxon>
        <taxon>Gammaproteobacteria</taxon>
        <taxon>Pseudomonadales</taxon>
        <taxon>Pseudomonadaceae</taxon>
        <taxon>Pseudomonas</taxon>
    </lineage>
</organism>
<evidence type="ECO:0000313" key="5">
    <source>
        <dbReference type="Proteomes" id="UP000434925"/>
    </source>
</evidence>
<dbReference type="Proteomes" id="UP000434925">
    <property type="component" value="Unassembled WGS sequence"/>
</dbReference>
<dbReference type="NCBIfam" id="TIGR03696">
    <property type="entry name" value="Rhs_assc_core"/>
    <property type="match status" value="1"/>
</dbReference>
<evidence type="ECO:0000256" key="1">
    <source>
        <dbReference type="SAM" id="MobiDB-lite"/>
    </source>
</evidence>
<dbReference type="EMBL" id="LT629746">
    <property type="protein sequence ID" value="SDS82390.1"/>
    <property type="molecule type" value="Genomic_DNA"/>
</dbReference>
<accession>A0A0J6HDA9</accession>
<dbReference type="AlphaFoldDB" id="A0A0J6HDA9"/>
<dbReference type="RefSeq" id="WP_048395602.1">
    <property type="nucleotide sequence ID" value="NZ_JYLB01000004.1"/>
</dbReference>
<proteinExistence type="predicted"/>
<dbReference type="Gene3D" id="2.180.10.10">
    <property type="entry name" value="RHS repeat-associated core"/>
    <property type="match status" value="1"/>
</dbReference>
<dbReference type="PATRIC" id="fig|163011.3.peg.3825"/>
<dbReference type="Proteomes" id="UP000182814">
    <property type="component" value="Chromosome I"/>
</dbReference>
<name>A0A0J6HDA9_9PSED</name>
<dbReference type="EMBL" id="VZPO01000001">
    <property type="protein sequence ID" value="KAB0508419.1"/>
    <property type="molecule type" value="Genomic_DNA"/>
</dbReference>
<dbReference type="PANTHER" id="PTHR32305:SF15">
    <property type="entry name" value="PROTEIN RHSA-RELATED"/>
    <property type="match status" value="1"/>
</dbReference>
<protein>
    <submittedName>
        <fullName evidence="3">Insecticidal toxin complex protein TccC</fullName>
    </submittedName>
    <submittedName>
        <fullName evidence="2">RHS repeat-associated core domain-containing protein</fullName>
    </submittedName>
</protein>
<gene>
    <name evidence="2" type="ORF">F7R14_01860</name>
    <name evidence="3" type="ORF">SAMN04490191_2398</name>
</gene>
<reference evidence="4" key="2">
    <citation type="submission" date="2016-10" db="EMBL/GenBank/DDBJ databases">
        <authorList>
            <person name="Varghese N."/>
            <person name="Submissions S."/>
        </authorList>
    </citation>
    <scope>NUCLEOTIDE SEQUENCE [LARGE SCALE GENOMIC DNA]</scope>
    <source>
        <strain evidence="4">BS3782</strain>
    </source>
</reference>
<dbReference type="InterPro" id="IPR022385">
    <property type="entry name" value="Rhs_assc_core"/>
</dbReference>
<sequence>MTASVHRRTPSLTVSDSRGLPIRQIAYLRTVVGETATALVSRQQYDAAGRLVAQWDPRLTRPNLATVYGLRGAPLKVDSVDAGWRLSLPGLAGQTLQRWDARGSHWRTTYDDQLRMVAVEENAQPDVETFTYADTAAGAGHNLRGQLLEQVDPSGTLRLNSYGLLRQPLRETRTFDDAKAFVSRRTYSPLGAVLEQTDAGEHRQQSCYDLAGQLKQVQLKINGQTDWQPVLEGAQYNAAGKIIEQQAGNGVISRWSYDPADGRLQRQHAQKDQQPTLQDFEYVYDPVGNITHILDHVFSPSHFANQRVDGHREFSYDSLYRLHSASGYDDGPPADIPGLPQPTDPQDRRNYTQTYQYDHGDNLIKLSHVREGASHTRQMFIDPVSNRGVRWTEGDPDPQFDTLFDRHGNLQALQPGQGLRWNARDQLASVTLVHRDNGPNDEEQYRYSQGARVYKRHETHTATTRHFHEVRYLPGLEIRTRDNGEVLHVIILGNARCLHRFAGKPLDIDAHQLRYNLDDHLGSCLMELDQQARLISHEGYYPFGATAWMTAHSSLEVSYKTVRYSGKEMDVSGLYYYGARYYAPWLQRWVSADPAGDVDGLNLYGFVGNNPLSYVDPDGSQKEKREIVDYSKFITVLGGYAATTLDQMLNVAHQQNIGKELLKNLVGESINAGIGFVGGYYGSQNFDFLLPDDLHVANFTLQSKPMYSQGVVGGNIGGDMAGGTIAPFTPAASLIRPLIPQTSAMTIQAIDQEAGISTSDDSTDRVQESVGFFLNRVVGSVVPAVSVALNMGSRVQEAEDIKNRLDPVKIQKIETMLESWKQTIEERSAGVEMAYGRLKQETVNPIDLIPNVTHMTDRSNYQPIRRSTLHQQGKAVLGMIESTQTIVSWYKEDGTTDNQYLKKQARESNRANQRR</sequence>
<reference evidence="2 5" key="3">
    <citation type="submission" date="2019-09" db="EMBL/GenBank/DDBJ databases">
        <title>Draft genome sequences of 48 bacterial type strains from the CCUG.</title>
        <authorList>
            <person name="Tunovic T."/>
            <person name="Pineiro-Iglesias B."/>
            <person name="Unosson C."/>
            <person name="Inganas E."/>
            <person name="Ohlen M."/>
            <person name="Cardew S."/>
            <person name="Jensie-Markopoulos S."/>
            <person name="Salva-Serra F."/>
            <person name="Jaen-Luchoro D."/>
            <person name="Karlsson R."/>
            <person name="Svensson-Stadler L."/>
            <person name="Chun J."/>
            <person name="Moore E."/>
        </authorList>
    </citation>
    <scope>NUCLEOTIDE SEQUENCE [LARGE SCALE GENOMIC DNA]</scope>
    <source>
        <strain evidence="2 5">CCUG 51522</strain>
    </source>
</reference>
<evidence type="ECO:0000313" key="4">
    <source>
        <dbReference type="Proteomes" id="UP000182814"/>
    </source>
</evidence>
<dbReference type="PANTHER" id="PTHR32305">
    <property type="match status" value="1"/>
</dbReference>
<evidence type="ECO:0000313" key="3">
    <source>
        <dbReference type="EMBL" id="SDS82390.1"/>
    </source>
</evidence>